<comment type="similarity">
    <text evidence="2">Belongs to the LemA family.</text>
</comment>
<proteinExistence type="inferred from homology"/>
<dbReference type="InterPro" id="IPR023353">
    <property type="entry name" value="LemA-like_dom_sf"/>
</dbReference>
<dbReference type="SUPFAM" id="SSF140478">
    <property type="entry name" value="LemA-like"/>
    <property type="match status" value="1"/>
</dbReference>
<keyword evidence="4" id="KW-1133">Transmembrane helix</keyword>
<dbReference type="Pfam" id="PF04011">
    <property type="entry name" value="LemA"/>
    <property type="match status" value="1"/>
</dbReference>
<evidence type="ECO:0000256" key="2">
    <source>
        <dbReference type="ARBA" id="ARBA00008854"/>
    </source>
</evidence>
<dbReference type="GeneID" id="300265949"/>
<keyword evidence="5" id="KW-0472">Membrane</keyword>
<dbReference type="InterPro" id="IPR007156">
    <property type="entry name" value="MamQ_LemA"/>
</dbReference>
<protein>
    <submittedName>
        <fullName evidence="6">LemA protein</fullName>
    </submittedName>
</protein>
<evidence type="ECO:0000313" key="6">
    <source>
        <dbReference type="EMBL" id="SEQ05892.1"/>
    </source>
</evidence>
<evidence type="ECO:0000313" key="7">
    <source>
        <dbReference type="Proteomes" id="UP000183210"/>
    </source>
</evidence>
<dbReference type="AlphaFoldDB" id="A0A9X8MAP4"/>
<organism evidence="6 7">
    <name type="scientific">Pseudomonas lutea</name>
    <dbReference type="NCBI Taxonomy" id="243924"/>
    <lineage>
        <taxon>Bacteria</taxon>
        <taxon>Pseudomonadati</taxon>
        <taxon>Pseudomonadota</taxon>
        <taxon>Gammaproteobacteria</taxon>
        <taxon>Pseudomonadales</taxon>
        <taxon>Pseudomonadaceae</taxon>
        <taxon>Pseudomonas</taxon>
    </lineage>
</organism>
<sequence>MEYLLILLALVVALAVWVVSQYNSLQAAMQAIREASSNLQASMRKRVDLANQVIDIASGYGEHEKLTHVTLSNNIEGAMERVSALAQNYPQLRANETYQTLMEQLERLEQTIFERREFYNEQVKGYNVKRNSFPTVLIANKLNFDTVPYFDSEDPEALNNIKLFARDDSEALRLALNKGSDAVVRSVATAKTKLASKLEDKRDTSSTPSNPE</sequence>
<reference evidence="6 7" key="1">
    <citation type="submission" date="2016-10" db="EMBL/GenBank/DDBJ databases">
        <authorList>
            <person name="Varghese N."/>
            <person name="Submissions S."/>
        </authorList>
    </citation>
    <scope>NUCLEOTIDE SEQUENCE [LARGE SCALE GENOMIC DNA]</scope>
    <source>
        <strain evidence="6 7">LMG 21974</strain>
    </source>
</reference>
<keyword evidence="3" id="KW-0812">Transmembrane</keyword>
<gene>
    <name evidence="6" type="ORF">SAMN05216409_103391</name>
</gene>
<name>A0A9X8MAP4_9PSED</name>
<dbReference type="Gene3D" id="1.20.1440.20">
    <property type="entry name" value="LemA-like domain"/>
    <property type="match status" value="2"/>
</dbReference>
<dbReference type="Proteomes" id="UP000183210">
    <property type="component" value="Unassembled WGS sequence"/>
</dbReference>
<dbReference type="PANTHER" id="PTHR34478">
    <property type="entry name" value="PROTEIN LEMA"/>
    <property type="match status" value="1"/>
</dbReference>
<dbReference type="EMBL" id="FOEV01000003">
    <property type="protein sequence ID" value="SEQ05892.1"/>
    <property type="molecule type" value="Genomic_DNA"/>
</dbReference>
<evidence type="ECO:0000256" key="1">
    <source>
        <dbReference type="ARBA" id="ARBA00004167"/>
    </source>
</evidence>
<comment type="subcellular location">
    <subcellularLocation>
        <location evidence="1">Membrane</location>
        <topology evidence="1">Single-pass membrane protein</topology>
    </subcellularLocation>
</comment>
<dbReference type="RefSeq" id="WP_074823375.1">
    <property type="nucleotide sequence ID" value="NZ_FOEV01000003.1"/>
</dbReference>
<evidence type="ECO:0000256" key="3">
    <source>
        <dbReference type="ARBA" id="ARBA00022692"/>
    </source>
</evidence>
<accession>A0A9X8MAP4</accession>
<evidence type="ECO:0000256" key="4">
    <source>
        <dbReference type="ARBA" id="ARBA00022989"/>
    </source>
</evidence>
<dbReference type="PANTHER" id="PTHR34478:SF1">
    <property type="entry name" value="PROTEIN LEMA"/>
    <property type="match status" value="1"/>
</dbReference>
<evidence type="ECO:0000256" key="5">
    <source>
        <dbReference type="ARBA" id="ARBA00023136"/>
    </source>
</evidence>
<comment type="caution">
    <text evidence="6">The sequence shown here is derived from an EMBL/GenBank/DDBJ whole genome shotgun (WGS) entry which is preliminary data.</text>
</comment>
<dbReference type="GO" id="GO:0016020">
    <property type="term" value="C:membrane"/>
    <property type="evidence" value="ECO:0007669"/>
    <property type="project" value="UniProtKB-SubCell"/>
</dbReference>